<name>A0A149VW73_9PROT</name>
<organism evidence="1 2">
    <name type="scientific">Ferrovum myxofaciens</name>
    <dbReference type="NCBI Taxonomy" id="416213"/>
    <lineage>
        <taxon>Bacteria</taxon>
        <taxon>Pseudomonadati</taxon>
        <taxon>Pseudomonadota</taxon>
        <taxon>Betaproteobacteria</taxon>
        <taxon>Ferrovales</taxon>
        <taxon>Ferrovaceae</taxon>
        <taxon>Ferrovum</taxon>
    </lineage>
</organism>
<proteinExistence type="predicted"/>
<comment type="caution">
    <text evidence="1">The sequence shown here is derived from an EMBL/GenBank/DDBJ whole genome shotgun (WGS) entry which is preliminary data.</text>
</comment>
<protein>
    <submittedName>
        <fullName evidence="1">Uncharacterized protein</fullName>
    </submittedName>
</protein>
<dbReference type="AlphaFoldDB" id="A0A149VW73"/>
<dbReference type="Proteomes" id="UP000075653">
    <property type="component" value="Unassembled WGS sequence"/>
</dbReference>
<dbReference type="STRING" id="1789004.FEMY_20100"/>
<sequence>MSDEATPTQHSRWSHGQVGYDHAISRRFAAHYLDPAIQPFDPEKILGWPAILARQVCQNPLDLLV</sequence>
<gene>
    <name evidence="1" type="ORF">FEMY_20100</name>
</gene>
<evidence type="ECO:0000313" key="2">
    <source>
        <dbReference type="Proteomes" id="UP000075653"/>
    </source>
</evidence>
<dbReference type="EMBL" id="LRRD01000057">
    <property type="protein sequence ID" value="KXW57475.1"/>
    <property type="molecule type" value="Genomic_DNA"/>
</dbReference>
<keyword evidence="2" id="KW-1185">Reference proteome</keyword>
<reference evidence="1 2" key="1">
    <citation type="submission" date="2016-01" db="EMBL/GenBank/DDBJ databases">
        <title>Genome sequence of the acidophilic iron oxidising Ferrovum strain Z-31.</title>
        <authorList>
            <person name="Poehlein A."/>
            <person name="Ullrich S.R."/>
            <person name="Schloemann M."/>
            <person name="Muehling M."/>
            <person name="Daniel R."/>
        </authorList>
    </citation>
    <scope>NUCLEOTIDE SEQUENCE [LARGE SCALE GENOMIC DNA]</scope>
    <source>
        <strain evidence="1 2">Z-31</strain>
    </source>
</reference>
<evidence type="ECO:0000313" key="1">
    <source>
        <dbReference type="EMBL" id="KXW57475.1"/>
    </source>
</evidence>
<accession>A0A149VW73</accession>